<dbReference type="Gene3D" id="3.50.50.60">
    <property type="entry name" value="FAD/NAD(P)-binding domain"/>
    <property type="match status" value="1"/>
</dbReference>
<protein>
    <recommendedName>
        <fullName evidence="3">FAD/NAD(P)-binding domain-containing protein</fullName>
    </recommendedName>
</protein>
<sequence length="547" mass="61600">MTATTNIKEKIDLECDYLIVGAGATTLAFLDTLVTELPDAKIILIDKKAAPGGHWIDSYDYVQLHQPSLVYGIASKQLEGNWLKCMLTQFMLPWNHRANKTEILTYFADFVKENKEQIDFYSNSVYDFETSDEDVHFFSSMDGSVSYQVKVNVKLIDGSSNENIVPHNSPLQFPVDDEVRVMTPNQVYDAHKENSKEMRKNKYVVLGAGKTGMDAVVYLQRTMKIDPVDIAWVISQDVWMSSLNGGGSPKSHSILLLKYDNDTQKAALEGEEMNSMVRLDKNVMPNVFKFPLVSNEELKLYRNVKTIIRRGRATAIRRRSSNANDNSKDDGVVVEFGSDDHSPWEAFAPIDKCVFVHATSPGPFVSSYTKYQPDHQEKDTSNGIFDSEKKMTLNLLFEPPISISVSCLAKIEASRNKGTLDLECMKRLMLARDKEKGKPSIDGDNYTENEMLDALLQPYDLVAARPILNLAVILSICDKDPLVSMKWMKQNRLAFLGSVPGFKCMVCKTVQKLITKGDDGQKKVGLTEQDVRMLEPLKEQIQPLEGM</sequence>
<organism evidence="1 2">
    <name type="scientific">Fragilariopsis cylindrus CCMP1102</name>
    <dbReference type="NCBI Taxonomy" id="635003"/>
    <lineage>
        <taxon>Eukaryota</taxon>
        <taxon>Sar</taxon>
        <taxon>Stramenopiles</taxon>
        <taxon>Ochrophyta</taxon>
        <taxon>Bacillariophyta</taxon>
        <taxon>Bacillariophyceae</taxon>
        <taxon>Bacillariophycidae</taxon>
        <taxon>Bacillariales</taxon>
        <taxon>Bacillariaceae</taxon>
        <taxon>Fragilariopsis</taxon>
    </lineage>
</organism>
<proteinExistence type="predicted"/>
<accession>A0A1E7FI66</accession>
<dbReference type="Proteomes" id="UP000095751">
    <property type="component" value="Unassembled WGS sequence"/>
</dbReference>
<evidence type="ECO:0000313" key="2">
    <source>
        <dbReference type="Proteomes" id="UP000095751"/>
    </source>
</evidence>
<evidence type="ECO:0000313" key="1">
    <source>
        <dbReference type="EMBL" id="OEU17837.1"/>
    </source>
</evidence>
<dbReference type="EMBL" id="KV784357">
    <property type="protein sequence ID" value="OEU17837.1"/>
    <property type="molecule type" value="Genomic_DNA"/>
</dbReference>
<dbReference type="SUPFAM" id="SSF51905">
    <property type="entry name" value="FAD/NAD(P)-binding domain"/>
    <property type="match status" value="1"/>
</dbReference>
<keyword evidence="2" id="KW-1185">Reference proteome</keyword>
<name>A0A1E7FI66_9STRA</name>
<gene>
    <name evidence="1" type="ORF">FRACYDRAFT_261011</name>
</gene>
<dbReference type="InterPro" id="IPR036188">
    <property type="entry name" value="FAD/NAD-bd_sf"/>
</dbReference>
<reference evidence="1 2" key="1">
    <citation type="submission" date="2016-09" db="EMBL/GenBank/DDBJ databases">
        <title>Extensive genetic diversity and differential bi-allelic expression allows diatom success in the polar Southern Ocean.</title>
        <authorList>
            <consortium name="DOE Joint Genome Institute"/>
            <person name="Mock T."/>
            <person name="Otillar R.P."/>
            <person name="Strauss J."/>
            <person name="Dupont C."/>
            <person name="Frickenhaus S."/>
            <person name="Maumus F."/>
            <person name="Mcmullan M."/>
            <person name="Sanges R."/>
            <person name="Schmutz J."/>
            <person name="Toseland A."/>
            <person name="Valas R."/>
            <person name="Veluchamy A."/>
            <person name="Ward B.J."/>
            <person name="Allen A."/>
            <person name="Barry K."/>
            <person name="Falciatore A."/>
            <person name="Ferrante M."/>
            <person name="Fortunato A.E."/>
            <person name="Gloeckner G."/>
            <person name="Gruber A."/>
            <person name="Hipkin R."/>
            <person name="Janech M."/>
            <person name="Kroth P."/>
            <person name="Leese F."/>
            <person name="Lindquist E."/>
            <person name="Lyon B.R."/>
            <person name="Martin J."/>
            <person name="Mayer C."/>
            <person name="Parker M."/>
            <person name="Quesneville H."/>
            <person name="Raymond J."/>
            <person name="Uhlig C."/>
            <person name="Valentin K.U."/>
            <person name="Worden A.Z."/>
            <person name="Armbrust E.V."/>
            <person name="Bowler C."/>
            <person name="Green B."/>
            <person name="Moulton V."/>
            <person name="Van Oosterhout C."/>
            <person name="Grigoriev I."/>
        </authorList>
    </citation>
    <scope>NUCLEOTIDE SEQUENCE [LARGE SCALE GENOMIC DNA]</scope>
    <source>
        <strain evidence="1 2">CCMP1102</strain>
    </source>
</reference>
<dbReference type="InParanoid" id="A0A1E7FI66"/>
<dbReference type="AlphaFoldDB" id="A0A1E7FI66"/>
<dbReference type="KEGG" id="fcy:FRACYDRAFT_261011"/>
<dbReference type="OrthoDB" id="40896at2759"/>
<evidence type="ECO:0008006" key="3">
    <source>
        <dbReference type="Google" id="ProtNLM"/>
    </source>
</evidence>